<name>A0A8S9NSG3_BRACR</name>
<feature type="region of interest" description="Disordered" evidence="1">
    <location>
        <begin position="160"/>
        <end position="213"/>
    </location>
</feature>
<feature type="compositionally biased region" description="Basic residues" evidence="1">
    <location>
        <begin position="182"/>
        <end position="191"/>
    </location>
</feature>
<evidence type="ECO:0000313" key="2">
    <source>
        <dbReference type="EMBL" id="KAF3505550.1"/>
    </source>
</evidence>
<organism evidence="2 3">
    <name type="scientific">Brassica cretica</name>
    <name type="common">Mustard</name>
    <dbReference type="NCBI Taxonomy" id="69181"/>
    <lineage>
        <taxon>Eukaryota</taxon>
        <taxon>Viridiplantae</taxon>
        <taxon>Streptophyta</taxon>
        <taxon>Embryophyta</taxon>
        <taxon>Tracheophyta</taxon>
        <taxon>Spermatophyta</taxon>
        <taxon>Magnoliopsida</taxon>
        <taxon>eudicotyledons</taxon>
        <taxon>Gunneridae</taxon>
        <taxon>Pentapetalae</taxon>
        <taxon>rosids</taxon>
        <taxon>malvids</taxon>
        <taxon>Brassicales</taxon>
        <taxon>Brassicaceae</taxon>
        <taxon>Brassiceae</taxon>
        <taxon>Brassica</taxon>
    </lineage>
</organism>
<comment type="caution">
    <text evidence="2">The sequence shown here is derived from an EMBL/GenBank/DDBJ whole genome shotgun (WGS) entry which is preliminary data.</text>
</comment>
<reference evidence="2" key="1">
    <citation type="submission" date="2019-12" db="EMBL/GenBank/DDBJ databases">
        <title>Genome sequencing and annotation of Brassica cretica.</title>
        <authorList>
            <person name="Studholme D.J."/>
            <person name="Sarris P."/>
        </authorList>
    </citation>
    <scope>NUCLEOTIDE SEQUENCE</scope>
    <source>
        <strain evidence="2">PFS-109/04</strain>
        <tissue evidence="2">Leaf</tissue>
    </source>
</reference>
<gene>
    <name evidence="2" type="ORF">F2Q69_00007008</name>
</gene>
<dbReference type="AlphaFoldDB" id="A0A8S9NSG3"/>
<dbReference type="Proteomes" id="UP000712600">
    <property type="component" value="Unassembled WGS sequence"/>
</dbReference>
<evidence type="ECO:0000313" key="3">
    <source>
        <dbReference type="Proteomes" id="UP000712600"/>
    </source>
</evidence>
<accession>A0A8S9NSG3</accession>
<evidence type="ECO:0000256" key="1">
    <source>
        <dbReference type="SAM" id="MobiDB-lite"/>
    </source>
</evidence>
<sequence>MSRESIEIRHASETFALLAHCYPNIEVSNQPQTSIDYHYGDTISRQGDYSIGNWAGQKSFAVDTELPEMKSDEYDEDYHREKDIEYFCLAMDDRGFLHTSVAYATSTSSDSNINPSIDVHPTQNLEKANGRILNISKDDIAEIISMNGCSNFFIPKNRSEAPPSIHDAEAPSIDGHFESRRSTLHPNRKSTPRWEKTEASIPTVPEQNSYNKT</sequence>
<dbReference type="EMBL" id="QGKX02001521">
    <property type="protein sequence ID" value="KAF3505550.1"/>
    <property type="molecule type" value="Genomic_DNA"/>
</dbReference>
<proteinExistence type="predicted"/>
<protein>
    <submittedName>
        <fullName evidence="2">Uncharacterized protein</fullName>
    </submittedName>
</protein>